<keyword evidence="1" id="KW-0472">Membrane</keyword>
<evidence type="ECO:0000313" key="2">
    <source>
        <dbReference type="EMBL" id="MCA0154275.1"/>
    </source>
</evidence>
<sequence length="256" mass="29531">MIKFFRKIRQKLLSENKFSKYLIYAIGEIVLVVLGILIALQLNNLNEEKRTHIKQENYLALIKREMTNNLKTLKADHKTLTSVIECDRTLLDLMPDNKKIDSINETDLSKLMSYAFSKAFAVDFENGALSELISSGSLKDIENDSIRGLLSSWDGKIHGLKEQEKYVAAKLTRVHNFIETNGNRRTVFDQTYASNYFKIKNYSISESNKPLLKSRTFQNILLVHLGTSIKLDKMYLNFEKDIISLISLIEEELENK</sequence>
<accession>A0ABS7Y4S5</accession>
<dbReference type="Pfam" id="PF19578">
    <property type="entry name" value="DUF6090"/>
    <property type="match status" value="1"/>
</dbReference>
<keyword evidence="1" id="KW-0812">Transmembrane</keyword>
<evidence type="ECO:0000313" key="3">
    <source>
        <dbReference type="Proteomes" id="UP001198402"/>
    </source>
</evidence>
<keyword evidence="3" id="KW-1185">Reference proteome</keyword>
<feature type="transmembrane region" description="Helical" evidence="1">
    <location>
        <begin position="21"/>
        <end position="42"/>
    </location>
</feature>
<evidence type="ECO:0000256" key="1">
    <source>
        <dbReference type="SAM" id="Phobius"/>
    </source>
</evidence>
<protein>
    <submittedName>
        <fullName evidence="2">Uncharacterized protein</fullName>
    </submittedName>
</protein>
<dbReference type="RefSeq" id="WP_224479223.1">
    <property type="nucleotide sequence ID" value="NZ_JAIUJS010000009.1"/>
</dbReference>
<dbReference type="EMBL" id="JAIUJS010000009">
    <property type="protein sequence ID" value="MCA0154275.1"/>
    <property type="molecule type" value="Genomic_DNA"/>
</dbReference>
<dbReference type="InterPro" id="IPR045749">
    <property type="entry name" value="DUF6090"/>
</dbReference>
<comment type="caution">
    <text evidence="2">The sequence shown here is derived from an EMBL/GenBank/DDBJ whole genome shotgun (WGS) entry which is preliminary data.</text>
</comment>
<name>A0ABS7Y4S5_9FLAO</name>
<reference evidence="3" key="1">
    <citation type="submission" date="2023-07" db="EMBL/GenBank/DDBJ databases">
        <authorList>
            <person name="Yue Y."/>
        </authorList>
    </citation>
    <scope>NUCLEOTIDE SEQUENCE [LARGE SCALE GENOMIC DNA]</scope>
    <source>
        <strain evidence="3">2Y89</strain>
    </source>
</reference>
<dbReference type="Proteomes" id="UP001198402">
    <property type="component" value="Unassembled WGS sequence"/>
</dbReference>
<keyword evidence="1" id="KW-1133">Transmembrane helix</keyword>
<proteinExistence type="predicted"/>
<organism evidence="2 3">
    <name type="scientific">Winogradskyella vincentii</name>
    <dbReference type="NCBI Taxonomy" id="2877122"/>
    <lineage>
        <taxon>Bacteria</taxon>
        <taxon>Pseudomonadati</taxon>
        <taxon>Bacteroidota</taxon>
        <taxon>Flavobacteriia</taxon>
        <taxon>Flavobacteriales</taxon>
        <taxon>Flavobacteriaceae</taxon>
        <taxon>Winogradskyella</taxon>
    </lineage>
</organism>
<gene>
    <name evidence="2" type="ORF">LBV24_13685</name>
</gene>